<dbReference type="EMBL" id="LR536450">
    <property type="protein sequence ID" value="VFU10188.1"/>
    <property type="molecule type" value="Genomic_DNA"/>
</dbReference>
<proteinExistence type="predicted"/>
<dbReference type="KEGG" id="mtun:MTUNDRAET4_3301"/>
<sequence length="296" mass="32674">MRSGLRLNSARDIEHRALLLDIDRAASPELTGVRRRRRVPVGHREDDVGFVLAREGELDDLLERDRAGVHRARPRIDDDLEGQPRGDEPLDTGLGQIDQFAMLDQPVFTAGDFKEDPFAVCRLGEAIEDCAADDRLAPEQLVVVEGQLEVAVGQEGDEPLGAALTQVERLVEPHLLEIARRQDRDEAVTAPRVECPGLEQLAAERHGIAHYAGLEIKIALREEKAIPPRRTQRPAFAQGVAEIVVVNKLFGAHKIGSLGFGRGSAAALRVQSERDPPTGKVRRTFFVKARRGSARR</sequence>
<protein>
    <submittedName>
        <fullName evidence="1">Uncharacterized protein</fullName>
    </submittedName>
</protein>
<reference evidence="1 2" key="1">
    <citation type="submission" date="2019-03" db="EMBL/GenBank/DDBJ databases">
        <authorList>
            <person name="Kox A.R. M."/>
        </authorList>
    </citation>
    <scope>NUCLEOTIDE SEQUENCE [LARGE SCALE GENOMIC DNA]</scope>
    <source>
        <strain evidence="1">MTUNDRAET4 annotated genome</strain>
    </source>
</reference>
<organism evidence="1 2">
    <name type="scientific">Methylocella tundrae</name>
    <dbReference type="NCBI Taxonomy" id="227605"/>
    <lineage>
        <taxon>Bacteria</taxon>
        <taxon>Pseudomonadati</taxon>
        <taxon>Pseudomonadota</taxon>
        <taxon>Alphaproteobacteria</taxon>
        <taxon>Hyphomicrobiales</taxon>
        <taxon>Beijerinckiaceae</taxon>
        <taxon>Methylocella</taxon>
    </lineage>
</organism>
<accession>A0A4U8Z417</accession>
<dbReference type="AlphaFoldDB" id="A0A4U8Z417"/>
<gene>
    <name evidence="1" type="ORF">MTUNDRAET4_3301</name>
</gene>
<name>A0A4U8Z417_METTU</name>
<evidence type="ECO:0000313" key="2">
    <source>
        <dbReference type="Proteomes" id="UP000294360"/>
    </source>
</evidence>
<evidence type="ECO:0000313" key="1">
    <source>
        <dbReference type="EMBL" id="VFU10188.1"/>
    </source>
</evidence>
<dbReference type="Proteomes" id="UP000294360">
    <property type="component" value="Chromosome"/>
</dbReference>